<evidence type="ECO:0000313" key="7">
    <source>
        <dbReference type="EMBL" id="MDC8833087.1"/>
    </source>
</evidence>
<feature type="transmembrane region" description="Helical" evidence="6">
    <location>
        <begin position="56"/>
        <end position="73"/>
    </location>
</feature>
<comment type="caution">
    <text evidence="7">The sequence shown here is derived from an EMBL/GenBank/DDBJ whole genome shotgun (WGS) entry which is preliminary data.</text>
</comment>
<dbReference type="RefSeq" id="WP_273643007.1">
    <property type="nucleotide sequence ID" value="NZ_JAQQXP010000005.1"/>
</dbReference>
<dbReference type="InterPro" id="IPR002781">
    <property type="entry name" value="TM_pro_TauE-like"/>
</dbReference>
<sequence length="268" mass="27358">MEPLLVIFLSCMALGMLTGTLAGMLGIGGGLIIVPVLTLLLSGIGGIGAELAMPMAIATSLFTIIVTGFFSAKAHYSLGNIVPKLIIWCCAGIAVGAVAGAQLASVLPAQTLARVFAVLVILIALQMVFGRKTASKHHYTPTILVVVGVIVGTVSALMGIGGGALLVPALVWFQVPLRQAIGCAAVSGLVIAMFGTGSFIYAGWGLPTLPPWSLGYVFLPAGLGIMATSVFTAGFGARLGQNMPTALLKNILAGLLVIVSIRMIIGME</sequence>
<dbReference type="Pfam" id="PF01925">
    <property type="entry name" value="TauE"/>
    <property type="match status" value="1"/>
</dbReference>
<comment type="similarity">
    <text evidence="2 6">Belongs to the 4-toluene sulfonate uptake permease (TSUP) (TC 2.A.102) family.</text>
</comment>
<keyword evidence="6" id="KW-1003">Cell membrane</keyword>
<evidence type="ECO:0000256" key="2">
    <source>
        <dbReference type="ARBA" id="ARBA00009142"/>
    </source>
</evidence>
<dbReference type="Proteomes" id="UP001218788">
    <property type="component" value="Unassembled WGS sequence"/>
</dbReference>
<evidence type="ECO:0000313" key="8">
    <source>
        <dbReference type="Proteomes" id="UP001218788"/>
    </source>
</evidence>
<accession>A0ABT5L852</accession>
<protein>
    <recommendedName>
        <fullName evidence="6">Probable membrane transporter protein</fullName>
    </recommendedName>
</protein>
<reference evidence="7 8" key="1">
    <citation type="submission" date="2022-10" db="EMBL/GenBank/DDBJ databases">
        <title>Alteromonas sp. chi3 Genome sequencing.</title>
        <authorList>
            <person name="Park S."/>
        </authorList>
    </citation>
    <scope>NUCLEOTIDE SEQUENCE [LARGE SCALE GENOMIC DNA]</scope>
    <source>
        <strain evidence="8">chi3</strain>
    </source>
</reference>
<keyword evidence="5 6" id="KW-0472">Membrane</keyword>
<feature type="transmembrane region" description="Helical" evidence="6">
    <location>
        <begin position="247"/>
        <end position="265"/>
    </location>
</feature>
<feature type="transmembrane region" description="Helical" evidence="6">
    <location>
        <begin position="111"/>
        <end position="130"/>
    </location>
</feature>
<feature type="transmembrane region" description="Helical" evidence="6">
    <location>
        <begin position="214"/>
        <end position="235"/>
    </location>
</feature>
<feature type="transmembrane region" description="Helical" evidence="6">
    <location>
        <begin position="142"/>
        <end position="173"/>
    </location>
</feature>
<evidence type="ECO:0000256" key="3">
    <source>
        <dbReference type="ARBA" id="ARBA00022692"/>
    </source>
</evidence>
<proteinExistence type="inferred from homology"/>
<evidence type="ECO:0000256" key="4">
    <source>
        <dbReference type="ARBA" id="ARBA00022989"/>
    </source>
</evidence>
<dbReference type="PANTHER" id="PTHR43483:SF3">
    <property type="entry name" value="MEMBRANE TRANSPORTER PROTEIN HI_0806-RELATED"/>
    <property type="match status" value="1"/>
</dbReference>
<feature type="transmembrane region" description="Helical" evidence="6">
    <location>
        <begin position="85"/>
        <end position="104"/>
    </location>
</feature>
<dbReference type="EMBL" id="JAQQXP010000005">
    <property type="protein sequence ID" value="MDC8833087.1"/>
    <property type="molecule type" value="Genomic_DNA"/>
</dbReference>
<evidence type="ECO:0000256" key="5">
    <source>
        <dbReference type="ARBA" id="ARBA00023136"/>
    </source>
</evidence>
<evidence type="ECO:0000256" key="1">
    <source>
        <dbReference type="ARBA" id="ARBA00004141"/>
    </source>
</evidence>
<gene>
    <name evidence="7" type="ORF">OIK42_20210</name>
</gene>
<keyword evidence="3 6" id="KW-0812">Transmembrane</keyword>
<keyword evidence="4 6" id="KW-1133">Transmembrane helix</keyword>
<name>A0ABT5L852_9ALTE</name>
<feature type="transmembrane region" description="Helical" evidence="6">
    <location>
        <begin position="32"/>
        <end position="49"/>
    </location>
</feature>
<comment type="subcellular location">
    <subcellularLocation>
        <location evidence="6">Cell membrane</location>
        <topology evidence="6">Multi-pass membrane protein</topology>
    </subcellularLocation>
    <subcellularLocation>
        <location evidence="1">Membrane</location>
        <topology evidence="1">Multi-pass membrane protein</topology>
    </subcellularLocation>
</comment>
<dbReference type="PANTHER" id="PTHR43483">
    <property type="entry name" value="MEMBRANE TRANSPORTER PROTEIN HI_0806-RELATED"/>
    <property type="match status" value="1"/>
</dbReference>
<organism evidence="7 8">
    <name type="scientific">Alteromonas gilva</name>
    <dbReference type="NCBI Taxonomy" id="2987522"/>
    <lineage>
        <taxon>Bacteria</taxon>
        <taxon>Pseudomonadati</taxon>
        <taxon>Pseudomonadota</taxon>
        <taxon>Gammaproteobacteria</taxon>
        <taxon>Alteromonadales</taxon>
        <taxon>Alteromonadaceae</taxon>
        <taxon>Alteromonas/Salinimonas group</taxon>
        <taxon>Alteromonas</taxon>
    </lineage>
</organism>
<keyword evidence="8" id="KW-1185">Reference proteome</keyword>
<evidence type="ECO:0000256" key="6">
    <source>
        <dbReference type="RuleBase" id="RU363041"/>
    </source>
</evidence>
<feature type="transmembrane region" description="Helical" evidence="6">
    <location>
        <begin position="180"/>
        <end position="202"/>
    </location>
</feature>